<dbReference type="SMART" id="SM00490">
    <property type="entry name" value="HELICc"/>
    <property type="match status" value="1"/>
</dbReference>
<dbReference type="Gene3D" id="3.40.50.300">
    <property type="entry name" value="P-loop containing nucleotide triphosphate hydrolases"/>
    <property type="match status" value="3"/>
</dbReference>
<comment type="catalytic activity">
    <reaction evidence="4">
        <text>Couples ATP hydrolysis with the unwinding of duplex DNA by translocating in the 3'-5' direction.</text>
        <dbReference type="EC" id="5.6.2.4"/>
    </reaction>
</comment>
<dbReference type="AlphaFoldDB" id="A0A7J7HN13"/>
<dbReference type="GO" id="GO:0000724">
    <property type="term" value="P:double-strand break repair via homologous recombination"/>
    <property type="evidence" value="ECO:0007669"/>
    <property type="project" value="TreeGrafter"/>
</dbReference>
<dbReference type="GO" id="GO:0009378">
    <property type="term" value="F:four-way junction helicase activity"/>
    <property type="evidence" value="ECO:0007669"/>
    <property type="project" value="TreeGrafter"/>
</dbReference>
<protein>
    <recommendedName>
        <fullName evidence="5">DNA 3'-5' helicase</fullName>
        <ecNumber evidence="5">5.6.2.4</ecNumber>
    </recommendedName>
</protein>
<gene>
    <name evidence="9" type="ORF">HYC85_006254</name>
</gene>
<feature type="compositionally biased region" description="Pro residues" evidence="6">
    <location>
        <begin position="20"/>
        <end position="40"/>
    </location>
</feature>
<evidence type="ECO:0000313" key="10">
    <source>
        <dbReference type="Proteomes" id="UP000593564"/>
    </source>
</evidence>
<name>A0A7J7HN13_CAMSI</name>
<feature type="domain" description="Helicase C-terminal" evidence="8">
    <location>
        <begin position="477"/>
        <end position="634"/>
    </location>
</feature>
<dbReference type="PROSITE" id="PS51194">
    <property type="entry name" value="HELICASE_CTER"/>
    <property type="match status" value="1"/>
</dbReference>
<dbReference type="SMART" id="SM00487">
    <property type="entry name" value="DEXDc"/>
    <property type="match status" value="1"/>
</dbReference>
<dbReference type="InterPro" id="IPR027417">
    <property type="entry name" value="P-loop_NTPase"/>
</dbReference>
<dbReference type="Pfam" id="PF00271">
    <property type="entry name" value="Helicase_C"/>
    <property type="match status" value="1"/>
</dbReference>
<feature type="region of interest" description="Disordered" evidence="6">
    <location>
        <begin position="1"/>
        <end position="99"/>
    </location>
</feature>
<evidence type="ECO:0000256" key="3">
    <source>
        <dbReference type="ARBA" id="ARBA00022840"/>
    </source>
</evidence>
<dbReference type="GO" id="GO:0005524">
    <property type="term" value="F:ATP binding"/>
    <property type="evidence" value="ECO:0007669"/>
    <property type="project" value="UniProtKB-KW"/>
</dbReference>
<accession>A0A7J7HN13</accession>
<evidence type="ECO:0000256" key="5">
    <source>
        <dbReference type="ARBA" id="ARBA00034808"/>
    </source>
</evidence>
<keyword evidence="10" id="KW-1185">Reference proteome</keyword>
<comment type="similarity">
    <text evidence="1">Belongs to the helicase family. RecQ subfamily.</text>
</comment>
<dbReference type="InterPro" id="IPR011545">
    <property type="entry name" value="DEAD/DEAH_box_helicase_dom"/>
</dbReference>
<organism evidence="9 10">
    <name type="scientific">Camellia sinensis</name>
    <name type="common">Tea plant</name>
    <name type="synonym">Thea sinensis</name>
    <dbReference type="NCBI Taxonomy" id="4442"/>
    <lineage>
        <taxon>Eukaryota</taxon>
        <taxon>Viridiplantae</taxon>
        <taxon>Streptophyta</taxon>
        <taxon>Embryophyta</taxon>
        <taxon>Tracheophyta</taxon>
        <taxon>Spermatophyta</taxon>
        <taxon>Magnoliopsida</taxon>
        <taxon>eudicotyledons</taxon>
        <taxon>Gunneridae</taxon>
        <taxon>Pentapetalae</taxon>
        <taxon>asterids</taxon>
        <taxon>Ericales</taxon>
        <taxon>Theaceae</taxon>
        <taxon>Camellia</taxon>
    </lineage>
</organism>
<feature type="compositionally biased region" description="Low complexity" evidence="6">
    <location>
        <begin position="71"/>
        <end position="83"/>
    </location>
</feature>
<feature type="domain" description="Helicase ATP-binding" evidence="7">
    <location>
        <begin position="313"/>
        <end position="454"/>
    </location>
</feature>
<dbReference type="PANTHER" id="PTHR13710:SF108">
    <property type="entry name" value="ATP-DEPENDENT DNA HELICASE Q4"/>
    <property type="match status" value="1"/>
</dbReference>
<dbReference type="GO" id="GO:0003676">
    <property type="term" value="F:nucleic acid binding"/>
    <property type="evidence" value="ECO:0007669"/>
    <property type="project" value="InterPro"/>
</dbReference>
<comment type="caution">
    <text evidence="9">The sequence shown here is derived from an EMBL/GenBank/DDBJ whole genome shotgun (WGS) entry which is preliminary data.</text>
</comment>
<evidence type="ECO:0000256" key="6">
    <source>
        <dbReference type="SAM" id="MobiDB-lite"/>
    </source>
</evidence>
<dbReference type="FunFam" id="3.40.50.300:FF:001334">
    <property type="entry name" value="ATP-dependent DNA helicase Q-like 5"/>
    <property type="match status" value="1"/>
</dbReference>
<dbReference type="EC" id="5.6.2.4" evidence="5"/>
<dbReference type="EMBL" id="JACBKZ010000003">
    <property type="protein sequence ID" value="KAF5953398.1"/>
    <property type="molecule type" value="Genomic_DNA"/>
</dbReference>
<sequence>MDPDSDSDSDGSHISSTPPRHLPSPPPPPPPPPQLPPRPPTFRSSNKSKIKLKPTTSHQKPISKPKPKPPSNSNPKKPFQSDPSPIPIPSPDLSDLPFQIRRPSDENQVISAENSINNVQAGGLFLSKFASFSKIRRPSLNLESIEIDTPKPPQAEIEAIGAGNSDKVLKRHPNLIGGSNVHTVPVKKLKKCSNEGNFVRLNINGYGSKYKSKFKSKFKGKRKSYYVSSGGRSFRGSKRKSKNGGEVENEGFCEEDGLDTQQVGKRSRFEIDEELLEEAVMGVRNEASNANLLKLLKLTHGYESFRDGQLEAIKMVLSGKSTMLVLPTGAGKSLCYQLPALVLPGITIVVSPLVALMIDQLKQLPSMIEGSLLCSTQVTPEEMFETLRMIQEGTIKVLFVSPERSHNFRPSYMRLRASLLRDMLNVQCILAMTATATTKTLNDVMCALEISPTNLIKASHLRDNLQLSVTLSRNRQVMKDLMMLIKSSPFAEVQSIIIYCKFQYETDLISKYLSNNNIQAMSYHSGIPSKDRSRIQESFCSNKIRVVVATVAFGMGLDKSDVGAVIHYTLPESLEEYVQEIGRAGRDGRLSYCHLFFDDSTYFKLRSLTYSDGVDEYAVSRFLSEVFTNELDSHGKICSLVKEPASRKFDMKEEVMLTILTHLELGEVQYLRLLPQTNVTCTINFHQTTPALLAAKDVVIAAILKKSDIKHGQYVFDIPTVANIIGVSSVDILNQLQKLKFSSEIWENHLEDVKVKAQRHQGVSENEEKKLQTLDILSKGEITYELKDPAYCYTVVDVPKDFCSLTAHLTKWLSEVESCKVQKMDAMFNAAAFAVQLCKKINGCNDSQHTPCLQKKILEYFNGYDDSDVPNKMDQSSRFLRADIKVFLQSNSQAKFTPRAVARIMHGIASPAYPSATWSKTHFWYP</sequence>
<reference evidence="10" key="1">
    <citation type="journal article" date="2020" name="Nat. Commun.">
        <title>Genome assembly of wild tea tree DASZ reveals pedigree and selection history of tea varieties.</title>
        <authorList>
            <person name="Zhang W."/>
            <person name="Zhang Y."/>
            <person name="Qiu H."/>
            <person name="Guo Y."/>
            <person name="Wan H."/>
            <person name="Zhang X."/>
            <person name="Scossa F."/>
            <person name="Alseekh S."/>
            <person name="Zhang Q."/>
            <person name="Wang P."/>
            <person name="Xu L."/>
            <person name="Schmidt M.H."/>
            <person name="Jia X."/>
            <person name="Li D."/>
            <person name="Zhu A."/>
            <person name="Guo F."/>
            <person name="Chen W."/>
            <person name="Ni D."/>
            <person name="Usadel B."/>
            <person name="Fernie A.R."/>
            <person name="Wen W."/>
        </authorList>
    </citation>
    <scope>NUCLEOTIDE SEQUENCE [LARGE SCALE GENOMIC DNA]</scope>
    <source>
        <strain evidence="10">cv. G240</strain>
    </source>
</reference>
<dbReference type="Pfam" id="PF00270">
    <property type="entry name" value="DEAD"/>
    <property type="match status" value="1"/>
</dbReference>
<dbReference type="PROSITE" id="PS51192">
    <property type="entry name" value="HELICASE_ATP_BIND_1"/>
    <property type="match status" value="1"/>
</dbReference>
<keyword evidence="2" id="KW-0547">Nucleotide-binding</keyword>
<dbReference type="PANTHER" id="PTHR13710">
    <property type="entry name" value="DNA HELICASE RECQ FAMILY MEMBER"/>
    <property type="match status" value="1"/>
</dbReference>
<evidence type="ECO:0000259" key="8">
    <source>
        <dbReference type="PROSITE" id="PS51194"/>
    </source>
</evidence>
<evidence type="ECO:0000256" key="4">
    <source>
        <dbReference type="ARBA" id="ARBA00034617"/>
    </source>
</evidence>
<dbReference type="InterPro" id="IPR014001">
    <property type="entry name" value="Helicase_ATP-bd"/>
</dbReference>
<feature type="region of interest" description="Disordered" evidence="6">
    <location>
        <begin position="226"/>
        <end position="251"/>
    </location>
</feature>
<dbReference type="InterPro" id="IPR001650">
    <property type="entry name" value="Helicase_C-like"/>
</dbReference>
<dbReference type="Proteomes" id="UP000593564">
    <property type="component" value="Unassembled WGS sequence"/>
</dbReference>
<dbReference type="CDD" id="cd18794">
    <property type="entry name" value="SF2_C_RecQ"/>
    <property type="match status" value="1"/>
</dbReference>
<dbReference type="GO" id="GO:0005634">
    <property type="term" value="C:nucleus"/>
    <property type="evidence" value="ECO:0007669"/>
    <property type="project" value="TreeGrafter"/>
</dbReference>
<keyword evidence="3" id="KW-0067">ATP-binding</keyword>
<evidence type="ECO:0000259" key="7">
    <source>
        <dbReference type="PROSITE" id="PS51192"/>
    </source>
</evidence>
<evidence type="ECO:0000256" key="2">
    <source>
        <dbReference type="ARBA" id="ARBA00022741"/>
    </source>
</evidence>
<dbReference type="GO" id="GO:0043138">
    <property type="term" value="F:3'-5' DNA helicase activity"/>
    <property type="evidence" value="ECO:0007669"/>
    <property type="project" value="UniProtKB-EC"/>
</dbReference>
<reference evidence="9 10" key="2">
    <citation type="submission" date="2020-07" db="EMBL/GenBank/DDBJ databases">
        <title>Genome assembly of wild tea tree DASZ reveals pedigree and selection history of tea varieties.</title>
        <authorList>
            <person name="Zhang W."/>
        </authorList>
    </citation>
    <scope>NUCLEOTIDE SEQUENCE [LARGE SCALE GENOMIC DNA]</scope>
    <source>
        <strain evidence="10">cv. G240</strain>
        <tissue evidence="9">Leaf</tissue>
    </source>
</reference>
<evidence type="ECO:0000256" key="1">
    <source>
        <dbReference type="ARBA" id="ARBA00005446"/>
    </source>
</evidence>
<dbReference type="GO" id="GO:0005694">
    <property type="term" value="C:chromosome"/>
    <property type="evidence" value="ECO:0007669"/>
    <property type="project" value="TreeGrafter"/>
</dbReference>
<proteinExistence type="inferred from homology"/>
<evidence type="ECO:0000313" key="9">
    <source>
        <dbReference type="EMBL" id="KAF5953398.1"/>
    </source>
</evidence>
<dbReference type="SUPFAM" id="SSF52540">
    <property type="entry name" value="P-loop containing nucleoside triphosphate hydrolases"/>
    <property type="match status" value="1"/>
</dbReference>
<dbReference type="GO" id="GO:0005737">
    <property type="term" value="C:cytoplasm"/>
    <property type="evidence" value="ECO:0007669"/>
    <property type="project" value="TreeGrafter"/>
</dbReference>